<evidence type="ECO:0000259" key="2">
    <source>
        <dbReference type="Pfam" id="PF14905"/>
    </source>
</evidence>
<feature type="signal peptide" evidence="1">
    <location>
        <begin position="1"/>
        <end position="23"/>
    </location>
</feature>
<dbReference type="RefSeq" id="WP_142529839.1">
    <property type="nucleotide sequence ID" value="NZ_CBCSJO010000010.1"/>
</dbReference>
<evidence type="ECO:0000313" key="3">
    <source>
        <dbReference type="EMBL" id="SMO91020.1"/>
    </source>
</evidence>
<dbReference type="SUPFAM" id="SSF49464">
    <property type="entry name" value="Carboxypeptidase regulatory domain-like"/>
    <property type="match status" value="1"/>
</dbReference>
<dbReference type="OrthoDB" id="1086219at2"/>
<keyword evidence="4" id="KW-1185">Reference proteome</keyword>
<dbReference type="SUPFAM" id="SSF56935">
    <property type="entry name" value="Porins"/>
    <property type="match status" value="1"/>
</dbReference>
<accession>A0A521F679</accession>
<keyword evidence="1" id="KW-0732">Signal</keyword>
<organism evidence="3 4">
    <name type="scientific">Pedobacter westerhofensis</name>
    <dbReference type="NCBI Taxonomy" id="425512"/>
    <lineage>
        <taxon>Bacteria</taxon>
        <taxon>Pseudomonadati</taxon>
        <taxon>Bacteroidota</taxon>
        <taxon>Sphingobacteriia</taxon>
        <taxon>Sphingobacteriales</taxon>
        <taxon>Sphingobacteriaceae</taxon>
        <taxon>Pedobacter</taxon>
    </lineage>
</organism>
<dbReference type="InterPro" id="IPR008969">
    <property type="entry name" value="CarboxyPept-like_regulatory"/>
</dbReference>
<dbReference type="Pfam" id="PF14905">
    <property type="entry name" value="OMP_b-brl_3"/>
    <property type="match status" value="1"/>
</dbReference>
<proteinExistence type="predicted"/>
<dbReference type="InterPro" id="IPR041700">
    <property type="entry name" value="OMP_b-brl_3"/>
</dbReference>
<name>A0A521F679_9SPHI</name>
<evidence type="ECO:0000313" key="4">
    <source>
        <dbReference type="Proteomes" id="UP000320300"/>
    </source>
</evidence>
<feature type="domain" description="Outer membrane protein beta-barrel" evidence="2">
    <location>
        <begin position="444"/>
        <end position="906"/>
    </location>
</feature>
<evidence type="ECO:0000256" key="1">
    <source>
        <dbReference type="SAM" id="SignalP"/>
    </source>
</evidence>
<protein>
    <submittedName>
        <fullName evidence="3">Outer membrane protein beta-barrel family protein</fullName>
    </submittedName>
</protein>
<reference evidence="3 4" key="1">
    <citation type="submission" date="2017-05" db="EMBL/GenBank/DDBJ databases">
        <authorList>
            <person name="Varghese N."/>
            <person name="Submissions S."/>
        </authorList>
    </citation>
    <scope>NUCLEOTIDE SEQUENCE [LARGE SCALE GENOMIC DNA]</scope>
    <source>
        <strain evidence="3 4">DSM 19036</strain>
    </source>
</reference>
<feature type="chain" id="PRO_5022085370" evidence="1">
    <location>
        <begin position="24"/>
        <end position="925"/>
    </location>
</feature>
<dbReference type="AlphaFoldDB" id="A0A521F679"/>
<dbReference type="Proteomes" id="UP000320300">
    <property type="component" value="Unassembled WGS sequence"/>
</dbReference>
<sequence>MKIKTSCLFFLLFSLFFVEAVQAQTYIKLRGVIQDTVKMGIPGANVRLITGKDTLNTTTDSAGNFSFNIKRTVSSLSSRATAATNATATSEASSSSLTVPATSYPLVSVLVRGVGYLPASTDLSLAISGNEQVIPALILKDASNQLAEVVIKARIIPMRLMKDTVEFNASAYTVREGDNVDELLKQLPGIEIDKDGNVTSAGKEMTKLRVNGKDFFTSNVKEFISQLPAGIVDKLQVIDDYGDKANFTGVKSGEPQKMLNLVLKDKRNRGTFGNAAVSGGTNDRYDAGINANIWRDDKQIGVHAKASNTNNGAGINNSQNTGFTFRDKLGKNLTINGNYNYQHNRTELNQQSYIQTVNSLGTIYNESISQSENKGANHNFDMGVQSVDGQNYIQGNIRGSVNNSVSDALTSSKQTGVIRQDLLNANHSDLHSPNLNADFNMARHFKKPGRTVSAGFTAGNNISNSIQDQNNRIGYYDPESGMLVKDSLRNQLLDTRNRMRNVNATVTITEPLGNPLDSLVKRGIDFSYVYSYTHTSNALLTNVKDDMDQFRRVDSLSNKYTSSFSTHTIGLNYRYTTKKLNYSAGITGQPNVLTGAYEGRADKISRTGFNISPVARVDFIPSPKTTYSMVYSGNSNAPDFNQLQPVPDTRNLQNVIIGNPDLKASFNHTLNLSYRSVSPANGSTLQLMLRGTVVQDQVVSNTVLIRDTLNSLKQETRYLNTSGNYNFGSNYYWSLPISGKKYNVEVKGGLTYNHRVSYADNIRNFGKGLSLNQGLSLRMNQKWLMVNTSASYNYRSNVYSLASSNSNIIQTWLFNTDAKVFILQSLNAGITSSKTINQGFAIPGRNPLLIGGYVEKTFFKRKGSIKLEGHDLLNQGNNVNRTISDNSITESRSNQVTRYFLLSLNWRLQNFPGGSMGGSMRRGRS</sequence>
<dbReference type="EMBL" id="FXTN01000010">
    <property type="protein sequence ID" value="SMO91020.1"/>
    <property type="molecule type" value="Genomic_DNA"/>
</dbReference>
<gene>
    <name evidence="3" type="ORF">SAMN06265348_110122</name>
</gene>